<evidence type="ECO:0000313" key="2">
    <source>
        <dbReference type="EMBL" id="KAK7301093.1"/>
    </source>
</evidence>
<dbReference type="PANTHER" id="PTHR15678:SF6">
    <property type="entry name" value="BRIDGE-LIKE LIPID TRANSFER PROTEIN FAMILY MEMBER 2"/>
    <property type="match status" value="1"/>
</dbReference>
<dbReference type="InterPro" id="IPR045167">
    <property type="entry name" value="Hobbit"/>
</dbReference>
<dbReference type="PANTHER" id="PTHR15678">
    <property type="entry name" value="ANTIGEN MLAA-22-RELATED"/>
    <property type="match status" value="1"/>
</dbReference>
<feature type="compositionally biased region" description="Basic residues" evidence="1">
    <location>
        <begin position="61"/>
        <end position="81"/>
    </location>
</feature>
<gene>
    <name evidence="2" type="ORF">RJT34_11953</name>
</gene>
<evidence type="ECO:0000256" key="1">
    <source>
        <dbReference type="SAM" id="MobiDB-lite"/>
    </source>
</evidence>
<dbReference type="EMBL" id="JAYKXN010000003">
    <property type="protein sequence ID" value="KAK7301093.1"/>
    <property type="molecule type" value="Genomic_DNA"/>
</dbReference>
<dbReference type="Proteomes" id="UP001359559">
    <property type="component" value="Unassembled WGS sequence"/>
</dbReference>
<organism evidence="2 3">
    <name type="scientific">Clitoria ternatea</name>
    <name type="common">Butterfly pea</name>
    <dbReference type="NCBI Taxonomy" id="43366"/>
    <lineage>
        <taxon>Eukaryota</taxon>
        <taxon>Viridiplantae</taxon>
        <taxon>Streptophyta</taxon>
        <taxon>Embryophyta</taxon>
        <taxon>Tracheophyta</taxon>
        <taxon>Spermatophyta</taxon>
        <taxon>Magnoliopsida</taxon>
        <taxon>eudicotyledons</taxon>
        <taxon>Gunneridae</taxon>
        <taxon>Pentapetalae</taxon>
        <taxon>rosids</taxon>
        <taxon>fabids</taxon>
        <taxon>Fabales</taxon>
        <taxon>Fabaceae</taxon>
        <taxon>Papilionoideae</taxon>
        <taxon>50 kb inversion clade</taxon>
        <taxon>NPAAA clade</taxon>
        <taxon>indigoferoid/millettioid clade</taxon>
        <taxon>Phaseoleae</taxon>
        <taxon>Clitoria</taxon>
    </lineage>
</organism>
<reference evidence="2 3" key="1">
    <citation type="submission" date="2024-01" db="EMBL/GenBank/DDBJ databases">
        <title>The genomes of 5 underutilized Papilionoideae crops provide insights into root nodulation and disease resistance.</title>
        <authorList>
            <person name="Yuan L."/>
        </authorList>
    </citation>
    <scope>NUCLEOTIDE SEQUENCE [LARGE SCALE GENOMIC DNA]</scope>
    <source>
        <strain evidence="2">LY-2023</strain>
        <tissue evidence="2">Leaf</tissue>
    </source>
</reference>
<protein>
    <submittedName>
        <fullName evidence="2">Uncharacterized protein</fullName>
    </submittedName>
</protein>
<proteinExistence type="predicted"/>
<dbReference type="AlphaFoldDB" id="A0AAN9JNJ2"/>
<keyword evidence="3" id="KW-1185">Reference proteome</keyword>
<sequence>MKENHTVQKGAIESVSIGEIKLCLRHSLDGNSVGLVSRGPKLQLLICNLEVAMGPSSKSSEKKKTRKSSAHGSGKGKGKGKWKTISNIARYLSVCLTDFVLKTPKCTVKITELNVDISKDDGSESDMVVRVQILPIVVHLSEPHVGCDQLPNSSGGGCSASSQASVAATEKSSAPSICEKFYVLCAFGHDSVHYHSPLNSNWIGKDWEGESSAGDKFVLEDVCTGEEDGTAREEEE</sequence>
<dbReference type="Pfam" id="PF10344">
    <property type="entry name" value="Hobbit"/>
    <property type="match status" value="1"/>
</dbReference>
<name>A0AAN9JNJ2_CLITE</name>
<comment type="caution">
    <text evidence="2">The sequence shown here is derived from an EMBL/GenBank/DDBJ whole genome shotgun (WGS) entry which is preliminary data.</text>
</comment>
<evidence type="ECO:0000313" key="3">
    <source>
        <dbReference type="Proteomes" id="UP001359559"/>
    </source>
</evidence>
<accession>A0AAN9JNJ2</accession>
<feature type="region of interest" description="Disordered" evidence="1">
    <location>
        <begin position="55"/>
        <end position="81"/>
    </location>
</feature>